<dbReference type="Pfam" id="PF13768">
    <property type="entry name" value="VWA_3"/>
    <property type="match status" value="1"/>
</dbReference>
<dbReference type="SUPFAM" id="SSF53300">
    <property type="entry name" value="vWA-like"/>
    <property type="match status" value="1"/>
</dbReference>
<dbReference type="Pfam" id="PF08487">
    <property type="entry name" value="VIT"/>
    <property type="match status" value="1"/>
</dbReference>
<organism evidence="3 4">
    <name type="scientific">Boletus reticuloceps</name>
    <dbReference type="NCBI Taxonomy" id="495285"/>
    <lineage>
        <taxon>Eukaryota</taxon>
        <taxon>Fungi</taxon>
        <taxon>Dikarya</taxon>
        <taxon>Basidiomycota</taxon>
        <taxon>Agaricomycotina</taxon>
        <taxon>Agaricomycetes</taxon>
        <taxon>Agaricomycetidae</taxon>
        <taxon>Boletales</taxon>
        <taxon>Boletineae</taxon>
        <taxon>Boletaceae</taxon>
        <taxon>Boletoideae</taxon>
        <taxon>Boletus</taxon>
    </lineage>
</organism>
<feature type="domain" description="VIT" evidence="2">
    <location>
        <begin position="7"/>
        <end position="137"/>
    </location>
</feature>
<sequence length="664" mass="73041">MTSIRTGVAHQPRGQTTIEYLTLEEVRVRAWVVDVSSRIVLSQTFYNPSDESTGRAKYVFPLPANAAVCAFELELEDGTVIVGEVKEKEDAALNFTRAVEQGKTAALVERVTDDIFTISVGSIPATTRVIAHLTFIMDLLDEALHDHVRLQLPMYIAERYGTPPAVMNNTSAADSRTRVRISVDVQTSDVIHAIRSPTHTTSLRRYKRRSNQHSKRPQMLCGGDGCEERGDEEGSIIAMQLTLVPKFQAPKIPSQEYIFIIDRSGSMSNTPIETAKRTLIILLRLLPTEQTTFNIFSFGSKVTSLWPSSCGLDRRTLVEATTHVQSMSAEYGEQRFPWPFNQHSALVDLIVQQSYFSLPIYPNDQLDPYVVISNAVRGSPPQAPVRLFVLGIGTGVSSDVCSRLARQEDILGKCARLLNAGRSKNIERIDIDWGYDASAARATSPPMTLNLPAGIPELAPPPPVQQAPHTLTKIFSGIRFTVFAITSFRTVPTAVRLITTLEGASEPQKLIVDVKRVKPFRDTNEHSIVPIVHTLAARKLIMELDDGVGPLPTPAPGDALLVSEDDLRRAGIVRLGLTYQLVGKHTSFVAIQKGDERIRNRVGGSGSMAWARSRLRQPNLDTQESSPADASSHSVKNLCLHPGNNITLGVPGRGWSSGKSWTVY</sequence>
<dbReference type="PANTHER" id="PTHR45737">
    <property type="entry name" value="VON WILLEBRAND FACTOR A DOMAIN-CONTAINING PROTEIN 5A"/>
    <property type="match status" value="1"/>
</dbReference>
<dbReference type="PANTHER" id="PTHR45737:SF6">
    <property type="entry name" value="VON WILLEBRAND FACTOR A DOMAIN-CONTAINING PROTEIN 5A"/>
    <property type="match status" value="1"/>
</dbReference>
<dbReference type="PROSITE" id="PS51468">
    <property type="entry name" value="VIT"/>
    <property type="match status" value="1"/>
</dbReference>
<dbReference type="OrthoDB" id="1729737at2759"/>
<evidence type="ECO:0000313" key="3">
    <source>
        <dbReference type="EMBL" id="KAG6377331.1"/>
    </source>
</evidence>
<accession>A0A8I3ACA5</accession>
<dbReference type="AlphaFoldDB" id="A0A8I3ACA5"/>
<feature type="compositionally biased region" description="Polar residues" evidence="1">
    <location>
        <begin position="619"/>
        <end position="635"/>
    </location>
</feature>
<protein>
    <recommendedName>
        <fullName evidence="2">VIT domain-containing protein</fullName>
    </recommendedName>
</protein>
<dbReference type="InterPro" id="IPR036465">
    <property type="entry name" value="vWFA_dom_sf"/>
</dbReference>
<dbReference type="Gene3D" id="3.40.50.410">
    <property type="entry name" value="von Willebrand factor, type A domain"/>
    <property type="match status" value="1"/>
</dbReference>
<dbReference type="InterPro" id="IPR013694">
    <property type="entry name" value="VIT"/>
</dbReference>
<evidence type="ECO:0000259" key="2">
    <source>
        <dbReference type="PROSITE" id="PS51468"/>
    </source>
</evidence>
<proteinExistence type="predicted"/>
<comment type="caution">
    <text evidence="3">The sequence shown here is derived from an EMBL/GenBank/DDBJ whole genome shotgun (WGS) entry which is preliminary data.</text>
</comment>
<reference evidence="3" key="1">
    <citation type="submission" date="2021-03" db="EMBL/GenBank/DDBJ databases">
        <title>Evolutionary innovations through gain and loss of genes in the ectomycorrhizal Boletales.</title>
        <authorList>
            <person name="Wu G."/>
            <person name="Miyauchi S."/>
            <person name="Morin E."/>
            <person name="Yang Z.-L."/>
            <person name="Xu J."/>
            <person name="Martin F.M."/>
        </authorList>
    </citation>
    <scope>NUCLEOTIDE SEQUENCE</scope>
    <source>
        <strain evidence="3">BR01</strain>
    </source>
</reference>
<dbReference type="InterPro" id="IPR002035">
    <property type="entry name" value="VWF_A"/>
</dbReference>
<name>A0A8I3ACA5_9AGAM</name>
<dbReference type="EMBL" id="JAGFBS010000009">
    <property type="protein sequence ID" value="KAG6377331.1"/>
    <property type="molecule type" value="Genomic_DNA"/>
</dbReference>
<gene>
    <name evidence="3" type="ORF">JVT61DRAFT_15121</name>
</gene>
<dbReference type="Proteomes" id="UP000683000">
    <property type="component" value="Unassembled WGS sequence"/>
</dbReference>
<evidence type="ECO:0000313" key="4">
    <source>
        <dbReference type="Proteomes" id="UP000683000"/>
    </source>
</evidence>
<dbReference type="SMART" id="SM00609">
    <property type="entry name" value="VIT"/>
    <property type="match status" value="1"/>
</dbReference>
<evidence type="ECO:0000256" key="1">
    <source>
        <dbReference type="SAM" id="MobiDB-lite"/>
    </source>
</evidence>
<feature type="compositionally biased region" description="Basic residues" evidence="1">
    <location>
        <begin position="202"/>
        <end position="216"/>
    </location>
</feature>
<feature type="region of interest" description="Disordered" evidence="1">
    <location>
        <begin position="617"/>
        <end position="636"/>
    </location>
</feature>
<feature type="region of interest" description="Disordered" evidence="1">
    <location>
        <begin position="201"/>
        <end position="226"/>
    </location>
</feature>
<keyword evidence="4" id="KW-1185">Reference proteome</keyword>